<feature type="transmembrane region" description="Helical" evidence="1">
    <location>
        <begin position="31"/>
        <end position="49"/>
    </location>
</feature>
<evidence type="ECO:0000256" key="1">
    <source>
        <dbReference type="SAM" id="Phobius"/>
    </source>
</evidence>
<organism evidence="2 3">
    <name type="scientific">Paenarthrobacter ilicis</name>
    <dbReference type="NCBI Taxonomy" id="43665"/>
    <lineage>
        <taxon>Bacteria</taxon>
        <taxon>Bacillati</taxon>
        <taxon>Actinomycetota</taxon>
        <taxon>Actinomycetes</taxon>
        <taxon>Micrococcales</taxon>
        <taxon>Micrococcaceae</taxon>
        <taxon>Paenarthrobacter</taxon>
    </lineage>
</organism>
<proteinExistence type="predicted"/>
<evidence type="ECO:0000313" key="3">
    <source>
        <dbReference type="Proteomes" id="UP000802392"/>
    </source>
</evidence>
<accession>A0ABX0TMY3</accession>
<dbReference type="Proteomes" id="UP000802392">
    <property type="component" value="Unassembled WGS sequence"/>
</dbReference>
<keyword evidence="1" id="KW-0812">Transmembrane</keyword>
<keyword evidence="3" id="KW-1185">Reference proteome</keyword>
<reference evidence="2 3" key="1">
    <citation type="submission" date="2020-03" db="EMBL/GenBank/DDBJ databases">
        <title>Genomic Encyclopedia of Type Strains, Phase III (KMG-III): the genomes of soil and plant-associated and newly described type strains.</title>
        <authorList>
            <person name="Whitman W."/>
        </authorList>
    </citation>
    <scope>NUCLEOTIDE SEQUENCE [LARGE SCALE GENOMIC DNA]</scope>
    <source>
        <strain evidence="2 3">CECT 4207</strain>
    </source>
</reference>
<gene>
    <name evidence="2" type="ORF">FHR86_003152</name>
</gene>
<protein>
    <recommendedName>
        <fullName evidence="4">PH domain-containing protein</fullName>
    </recommendedName>
</protein>
<dbReference type="EMBL" id="JAAOZD010000006">
    <property type="protein sequence ID" value="NIJ02808.1"/>
    <property type="molecule type" value="Genomic_DNA"/>
</dbReference>
<evidence type="ECO:0000313" key="2">
    <source>
        <dbReference type="EMBL" id="NIJ02808.1"/>
    </source>
</evidence>
<comment type="caution">
    <text evidence="2">The sequence shown here is derived from an EMBL/GenBank/DDBJ whole genome shotgun (WGS) entry which is preliminary data.</text>
</comment>
<dbReference type="RefSeq" id="WP_167268346.1">
    <property type="nucleotide sequence ID" value="NZ_BAAAVO010000009.1"/>
</dbReference>
<feature type="transmembrane region" description="Helical" evidence="1">
    <location>
        <begin position="69"/>
        <end position="91"/>
    </location>
</feature>
<evidence type="ECO:0008006" key="4">
    <source>
        <dbReference type="Google" id="ProtNLM"/>
    </source>
</evidence>
<sequence length="215" mass="23769">MRGRNWLVRRVERRLEPGLGRLRYVAGSRHIFWKALIPCLVTGFVFGTIAEFVSPIRSTREPGHFNDPLFFVVTSTLTGLVLWSMTLLGSFRKLLVFDRGLVARYSQKQTRLVFPWEDITAGSYKTVTTDDRSDPERRLVAQHKVSLGAGGRNALVFHARGTFWVFSTNDPVEPLVASVRSALADSGSPGRDRTPADAAAGALPAVVVTGRTSLE</sequence>
<name>A0ABX0TMY3_9MICC</name>
<keyword evidence="1" id="KW-1133">Transmembrane helix</keyword>
<keyword evidence="1" id="KW-0472">Membrane</keyword>